<accession>A0AAV8ZHY3</accession>
<dbReference type="SMART" id="SM00665">
    <property type="entry name" value="B561"/>
    <property type="match status" value="1"/>
</dbReference>
<evidence type="ECO:0000256" key="2">
    <source>
        <dbReference type="ARBA" id="ARBA00004141"/>
    </source>
</evidence>
<comment type="caution">
    <text evidence="14">The sequence shown here is derived from an EMBL/GenBank/DDBJ whole genome shotgun (WGS) entry which is preliminary data.</text>
</comment>
<organism evidence="14 15">
    <name type="scientific">Aromia moschata</name>
    <dbReference type="NCBI Taxonomy" id="1265417"/>
    <lineage>
        <taxon>Eukaryota</taxon>
        <taxon>Metazoa</taxon>
        <taxon>Ecdysozoa</taxon>
        <taxon>Arthropoda</taxon>
        <taxon>Hexapoda</taxon>
        <taxon>Insecta</taxon>
        <taxon>Pterygota</taxon>
        <taxon>Neoptera</taxon>
        <taxon>Endopterygota</taxon>
        <taxon>Coleoptera</taxon>
        <taxon>Polyphaga</taxon>
        <taxon>Cucujiformia</taxon>
        <taxon>Chrysomeloidea</taxon>
        <taxon>Cerambycidae</taxon>
        <taxon>Cerambycinae</taxon>
        <taxon>Callichromatini</taxon>
        <taxon>Aromia</taxon>
    </lineage>
</organism>
<keyword evidence="5 12" id="KW-0812">Transmembrane</keyword>
<evidence type="ECO:0000256" key="9">
    <source>
        <dbReference type="ARBA" id="ARBA00023004"/>
    </source>
</evidence>
<evidence type="ECO:0000313" key="15">
    <source>
        <dbReference type="Proteomes" id="UP001162162"/>
    </source>
</evidence>
<feature type="transmembrane region" description="Helical" evidence="12">
    <location>
        <begin position="21"/>
        <end position="39"/>
    </location>
</feature>
<dbReference type="EC" id="7.2.1.3" evidence="11"/>
<evidence type="ECO:0000256" key="1">
    <source>
        <dbReference type="ARBA" id="ARBA00001970"/>
    </source>
</evidence>
<feature type="transmembrane region" description="Helical" evidence="12">
    <location>
        <begin position="193"/>
        <end position="217"/>
    </location>
</feature>
<protein>
    <recommendedName>
        <fullName evidence="11">ascorbate ferrireductase (transmembrane)</fullName>
        <ecNumber evidence="11">7.2.1.3</ecNumber>
    </recommendedName>
</protein>
<feature type="domain" description="Cytochrome b561" evidence="13">
    <location>
        <begin position="7"/>
        <end position="219"/>
    </location>
</feature>
<evidence type="ECO:0000256" key="7">
    <source>
        <dbReference type="ARBA" id="ARBA00022982"/>
    </source>
</evidence>
<evidence type="ECO:0000256" key="5">
    <source>
        <dbReference type="ARBA" id="ARBA00022692"/>
    </source>
</evidence>
<proteinExistence type="predicted"/>
<comment type="cofactor">
    <cofactor evidence="1">
        <name>heme b</name>
        <dbReference type="ChEBI" id="CHEBI:60344"/>
    </cofactor>
</comment>
<dbReference type="Pfam" id="PF03188">
    <property type="entry name" value="Cytochrom_B561"/>
    <property type="match status" value="1"/>
</dbReference>
<dbReference type="PANTHER" id="PTHR15422:SF43">
    <property type="entry name" value="ASCORBATE FERRIREDUCTASE (TRANSMEMBRANE)"/>
    <property type="match status" value="1"/>
</dbReference>
<feature type="transmembrane region" description="Helical" evidence="12">
    <location>
        <begin position="89"/>
        <end position="109"/>
    </location>
</feature>
<dbReference type="AlphaFoldDB" id="A0AAV8ZHY3"/>
<evidence type="ECO:0000256" key="10">
    <source>
        <dbReference type="ARBA" id="ARBA00023136"/>
    </source>
</evidence>
<keyword evidence="10 12" id="KW-0472">Membrane</keyword>
<comment type="subcellular location">
    <subcellularLocation>
        <location evidence="2">Membrane</location>
        <topology evidence="2">Multi-pass membrane protein</topology>
    </subcellularLocation>
</comment>
<keyword evidence="9" id="KW-0408">Iron</keyword>
<feature type="transmembrane region" description="Helical" evidence="12">
    <location>
        <begin position="45"/>
        <end position="69"/>
    </location>
</feature>
<keyword evidence="8 12" id="KW-1133">Transmembrane helix</keyword>
<dbReference type="Proteomes" id="UP001162162">
    <property type="component" value="Unassembled WGS sequence"/>
</dbReference>
<dbReference type="InterPro" id="IPR045150">
    <property type="entry name" value="CYB561D1/2"/>
</dbReference>
<dbReference type="GO" id="GO:0140575">
    <property type="term" value="F:transmembrane monodehydroascorbate reductase activity"/>
    <property type="evidence" value="ECO:0007669"/>
    <property type="project" value="InterPro"/>
</dbReference>
<evidence type="ECO:0000313" key="14">
    <source>
        <dbReference type="EMBL" id="KAJ8962909.1"/>
    </source>
</evidence>
<keyword evidence="15" id="KW-1185">Reference proteome</keyword>
<evidence type="ECO:0000256" key="6">
    <source>
        <dbReference type="ARBA" id="ARBA00022723"/>
    </source>
</evidence>
<keyword evidence="7" id="KW-0249">Electron transport</keyword>
<dbReference type="Gene3D" id="1.20.120.1770">
    <property type="match status" value="1"/>
</dbReference>
<evidence type="ECO:0000259" key="13">
    <source>
        <dbReference type="PROSITE" id="PS50939"/>
    </source>
</evidence>
<keyword evidence="6" id="KW-0479">Metal-binding</keyword>
<dbReference type="GO" id="GO:0016020">
    <property type="term" value="C:membrane"/>
    <property type="evidence" value="ECO:0007669"/>
    <property type="project" value="UniProtKB-SubCell"/>
</dbReference>
<dbReference type="InterPro" id="IPR006593">
    <property type="entry name" value="Cyt_b561/ferric_Rdtase_TM"/>
</dbReference>
<dbReference type="PROSITE" id="PS50939">
    <property type="entry name" value="CYTOCHROME_B561"/>
    <property type="match status" value="1"/>
</dbReference>
<keyword evidence="4" id="KW-0349">Heme</keyword>
<evidence type="ECO:0000256" key="12">
    <source>
        <dbReference type="SAM" id="Phobius"/>
    </source>
</evidence>
<reference evidence="14" key="1">
    <citation type="journal article" date="2023" name="Insect Mol. Biol.">
        <title>Genome sequencing provides insights into the evolution of gene families encoding plant cell wall-degrading enzymes in longhorned beetles.</title>
        <authorList>
            <person name="Shin N.R."/>
            <person name="Okamura Y."/>
            <person name="Kirsch R."/>
            <person name="Pauchet Y."/>
        </authorList>
    </citation>
    <scope>NUCLEOTIDE SEQUENCE</scope>
    <source>
        <strain evidence="14">AMC_N1</strain>
    </source>
</reference>
<sequence length="225" mass="25352">MSTEGDLGSIWTNTARFLVNYVVRFLFAGLVLYCCWVPLQNIDIWFSWHVILCTFGYIPLMAESIMLFVGDELWSRQVSRKTKYIVHGVLVSISLVFIIAGNSFVFHNISSGYHFTSTHGITGLISMIILIISVFLGLIVNYADAVKTILPVKPVWFKFSHNIIGLLGYVIGIVSLCYGYYTNYFVFYTSVESRLAALFVTIVGTIWTMNGAFVSAYNQIKSILT</sequence>
<name>A0AAV8ZHY3_9CUCU</name>
<gene>
    <name evidence="14" type="ORF">NQ318_001320</name>
</gene>
<dbReference type="EMBL" id="JAPWTK010000002">
    <property type="protein sequence ID" value="KAJ8962909.1"/>
    <property type="molecule type" value="Genomic_DNA"/>
</dbReference>
<evidence type="ECO:0000256" key="8">
    <source>
        <dbReference type="ARBA" id="ARBA00022989"/>
    </source>
</evidence>
<dbReference type="PANTHER" id="PTHR15422">
    <property type="entry name" value="OS05G0565100 PROTEIN"/>
    <property type="match status" value="1"/>
</dbReference>
<dbReference type="GO" id="GO:0140571">
    <property type="term" value="F:transmembrane ascorbate ferrireductase activity"/>
    <property type="evidence" value="ECO:0007669"/>
    <property type="project" value="UniProtKB-EC"/>
</dbReference>
<evidence type="ECO:0000256" key="3">
    <source>
        <dbReference type="ARBA" id="ARBA00022448"/>
    </source>
</evidence>
<feature type="transmembrane region" description="Helical" evidence="12">
    <location>
        <begin position="121"/>
        <end position="143"/>
    </location>
</feature>
<feature type="transmembrane region" description="Helical" evidence="12">
    <location>
        <begin position="163"/>
        <end position="181"/>
    </location>
</feature>
<dbReference type="GO" id="GO:0046872">
    <property type="term" value="F:metal ion binding"/>
    <property type="evidence" value="ECO:0007669"/>
    <property type="project" value="UniProtKB-KW"/>
</dbReference>
<evidence type="ECO:0000256" key="4">
    <source>
        <dbReference type="ARBA" id="ARBA00022617"/>
    </source>
</evidence>
<keyword evidence="3" id="KW-0813">Transport</keyword>
<evidence type="ECO:0000256" key="11">
    <source>
        <dbReference type="ARBA" id="ARBA00024225"/>
    </source>
</evidence>